<dbReference type="InterPro" id="IPR001920">
    <property type="entry name" value="Asp/Glu_race"/>
</dbReference>
<evidence type="ECO:0000313" key="3">
    <source>
        <dbReference type="EMBL" id="PZQ80117.1"/>
    </source>
</evidence>
<organism evidence="3 4">
    <name type="scientific">Ancylobacter novellus</name>
    <name type="common">Thiobacillus novellus</name>
    <dbReference type="NCBI Taxonomy" id="921"/>
    <lineage>
        <taxon>Bacteria</taxon>
        <taxon>Pseudomonadati</taxon>
        <taxon>Pseudomonadota</taxon>
        <taxon>Alphaproteobacteria</taxon>
        <taxon>Hyphomicrobiales</taxon>
        <taxon>Xanthobacteraceae</taxon>
        <taxon>Ancylobacter</taxon>
    </lineage>
</organism>
<dbReference type="Proteomes" id="UP000248887">
    <property type="component" value="Unassembled WGS sequence"/>
</dbReference>
<reference evidence="3 4" key="1">
    <citation type="submission" date="2017-08" db="EMBL/GenBank/DDBJ databases">
        <title>Infants hospitalized years apart are colonized by the same room-sourced microbial strains.</title>
        <authorList>
            <person name="Brooks B."/>
            <person name="Olm M.R."/>
            <person name="Firek B.A."/>
            <person name="Baker R."/>
            <person name="Thomas B.C."/>
            <person name="Morowitz M.J."/>
            <person name="Banfield J.F."/>
        </authorList>
    </citation>
    <scope>NUCLEOTIDE SEQUENCE [LARGE SCALE GENOMIC DNA]</scope>
    <source>
        <strain evidence="3">S2_005_001_R2_27</strain>
    </source>
</reference>
<accession>A0A2W5SBJ7</accession>
<dbReference type="GO" id="GO:0047661">
    <property type="term" value="F:amino-acid racemase activity"/>
    <property type="evidence" value="ECO:0007669"/>
    <property type="project" value="InterPro"/>
</dbReference>
<dbReference type="AlphaFoldDB" id="A0A2W5SBJ7"/>
<name>A0A2W5SBJ7_ANCNO</name>
<dbReference type="Gene3D" id="3.40.50.1860">
    <property type="match status" value="2"/>
</dbReference>
<comment type="caution">
    <text evidence="3">The sequence shown here is derived from an EMBL/GenBank/DDBJ whole genome shotgun (WGS) entry which is preliminary data.</text>
</comment>
<comment type="similarity">
    <text evidence="1">Belongs to the aspartate/glutamate racemases family.</text>
</comment>
<keyword evidence="2" id="KW-0413">Isomerase</keyword>
<evidence type="ECO:0000313" key="4">
    <source>
        <dbReference type="Proteomes" id="UP000248887"/>
    </source>
</evidence>
<dbReference type="SUPFAM" id="SSF53681">
    <property type="entry name" value="Aspartate/glutamate racemase"/>
    <property type="match status" value="2"/>
</dbReference>
<proteinExistence type="inferred from homology"/>
<gene>
    <name evidence="3" type="ORF">DI549_18100</name>
</gene>
<protein>
    <submittedName>
        <fullName evidence="3">Aspartate racemase</fullName>
    </submittedName>
</protein>
<dbReference type="PANTHER" id="PTHR21198">
    <property type="entry name" value="GLUTAMATE RACEMASE"/>
    <property type="match status" value="1"/>
</dbReference>
<dbReference type="InterPro" id="IPR015942">
    <property type="entry name" value="Asp/Glu/hydantoin_racemase"/>
</dbReference>
<dbReference type="PANTHER" id="PTHR21198:SF7">
    <property type="entry name" value="ASPARTATE-GLUTAMATE RACEMASE FAMILY"/>
    <property type="match status" value="1"/>
</dbReference>
<dbReference type="InterPro" id="IPR004380">
    <property type="entry name" value="Asp_race"/>
</dbReference>
<dbReference type="NCBIfam" id="TIGR00035">
    <property type="entry name" value="asp_race"/>
    <property type="match status" value="1"/>
</dbReference>
<evidence type="ECO:0000256" key="2">
    <source>
        <dbReference type="ARBA" id="ARBA00023235"/>
    </source>
</evidence>
<evidence type="ECO:0000256" key="1">
    <source>
        <dbReference type="ARBA" id="ARBA00007847"/>
    </source>
</evidence>
<dbReference type="EMBL" id="QFQD01000071">
    <property type="protein sequence ID" value="PZQ80117.1"/>
    <property type="molecule type" value="Genomic_DNA"/>
</dbReference>
<dbReference type="Pfam" id="PF01177">
    <property type="entry name" value="Asp_Glu_race"/>
    <property type="match status" value="1"/>
</dbReference>
<sequence length="232" mass="23806">MPRRVGVLGGMGPQATVLLMSKIIAAVPAADDRDHVPLIVDQNPQVPSRIARLIEGTGEDPAPVLAAMARRLEAAGAEALAMPCNTAHHFAPAITAAVTIPLLDMVTLSVAHAARLAGPDGRVGVLASPALRRIGLFDGRLAQAGLTAVYPDDEDALLGAIRRIKAGDADAEARAALQRASAQLVAAGVATQMIACTEFSLIADSAAEGARAFDTLDVLVGAIVDFSLARDS</sequence>